<reference evidence="8" key="2">
    <citation type="submission" date="2007-04" db="EMBL/GenBank/DDBJ databases">
        <title>Complete genome sequence of the nitrogen-fixing bacterium Azorhizobium caulinodans ORS571.</title>
        <authorList>
            <person name="Lee K.B."/>
            <person name="Backer P.D."/>
            <person name="Aono T."/>
            <person name="Liu C.T."/>
            <person name="Suzuki S."/>
            <person name="Suzuki T."/>
            <person name="Kaneko T."/>
            <person name="Yamada M."/>
            <person name="Tabata S."/>
            <person name="Kupfer D.M."/>
            <person name="Najar F.Z."/>
            <person name="Wiley G.B."/>
            <person name="Roe B."/>
            <person name="Binnewies T."/>
            <person name="Ussery D."/>
            <person name="Vereecke D."/>
            <person name="Gevers D."/>
            <person name="Holsters M."/>
            <person name="Oyaizu H."/>
        </authorList>
    </citation>
    <scope>NUCLEOTIDE SEQUENCE [LARGE SCALE GENOMIC DNA]</scope>
    <source>
        <strain evidence="8">ATCC 43989 / DSM 5975 / JCM 20966 / LMG 6465 / NBRC 14845 / NCIMB 13405 / ORS 571</strain>
    </source>
</reference>
<reference evidence="7 8" key="5">
    <citation type="journal article" date="2010" name="Appl. Environ. Microbiol.">
        <title>phrR-like gene praR of Azorhizobium caulinodans ORS571 is essential for symbiosis with Sesbania rostrata and is involved in expression of reb genes.</title>
        <authorList>
            <person name="Akiba N."/>
            <person name="Aono T."/>
            <person name="Toyazaki H."/>
            <person name="Sato S."/>
            <person name="Oyaizu H."/>
        </authorList>
    </citation>
    <scope>NUCLEOTIDE SEQUENCE [LARGE SCALE GENOMIC DNA]</scope>
    <source>
        <strain evidence="8">ATCC 43989 / DSM 5975 / JCM 20966 / LMG 6465 / NBRC 14845 / NCIMB 13405 / ORS 571</strain>
    </source>
</reference>
<feature type="transmembrane region" description="Helical" evidence="6">
    <location>
        <begin position="105"/>
        <end position="125"/>
    </location>
</feature>
<evidence type="ECO:0000256" key="2">
    <source>
        <dbReference type="ARBA" id="ARBA00022475"/>
    </source>
</evidence>
<dbReference type="HOGENOM" id="CLU_028799_2_0_5"/>
<dbReference type="PROSITE" id="PS51257">
    <property type="entry name" value="PROKAR_LIPOPROTEIN"/>
    <property type="match status" value="1"/>
</dbReference>
<reference evidence="7 8" key="3">
    <citation type="journal article" date="2008" name="BMC Genomics">
        <title>The genome of the versatile nitrogen fixer Azorhizobium caulinodans ORS571.</title>
        <authorList>
            <person name="Lee KB."/>
            <person name="Backer P.D."/>
            <person name="Aono T."/>
            <person name="Liu CT."/>
            <person name="Suzuki S."/>
            <person name="Suzuki T."/>
            <person name="Kaneko T."/>
            <person name="Yamada M."/>
            <person name="Tabata S."/>
            <person name="Kupfer D.M."/>
            <person name="Najar F.Z."/>
            <person name="Wiley G.B."/>
            <person name="Roe B."/>
            <person name="Binnewies T.T."/>
            <person name="Ussery D.W."/>
            <person name="D'Haeze W."/>
            <person name="Herder J.D."/>
            <person name="Gevers D."/>
            <person name="Vereecke D."/>
            <person name="Holsters M."/>
            <person name="Oyaizu H."/>
        </authorList>
    </citation>
    <scope>NUCLEOTIDE SEQUENCE [LARGE SCALE GENOMIC DNA]</scope>
    <source>
        <strain evidence="8">ATCC 43989 / DSM 5975 / JCM 20966 / LMG 6465 / NBRC 14845 / NCIMB 13405 / ORS 571</strain>
    </source>
</reference>
<dbReference type="InterPro" id="IPR030923">
    <property type="entry name" value="LptG"/>
</dbReference>
<dbReference type="Pfam" id="PF03739">
    <property type="entry name" value="LptF_LptG"/>
    <property type="match status" value="1"/>
</dbReference>
<evidence type="ECO:0000256" key="5">
    <source>
        <dbReference type="ARBA" id="ARBA00023136"/>
    </source>
</evidence>
<feature type="transmembrane region" description="Helical" evidence="6">
    <location>
        <begin position="67"/>
        <end position="85"/>
    </location>
</feature>
<feature type="transmembrane region" description="Helical" evidence="6">
    <location>
        <begin position="335"/>
        <end position="358"/>
    </location>
</feature>
<dbReference type="Proteomes" id="UP000000270">
    <property type="component" value="Chromosome"/>
</dbReference>
<feature type="transmembrane region" description="Helical" evidence="6">
    <location>
        <begin position="14"/>
        <end position="35"/>
    </location>
</feature>
<dbReference type="PANTHER" id="PTHR33529:SF2">
    <property type="entry name" value="LIPOPOLYSACCHARIDE EXPORT SYSTEM PERMEASE PROTEIN LPTG"/>
    <property type="match status" value="1"/>
</dbReference>
<dbReference type="GO" id="GO:0055085">
    <property type="term" value="P:transmembrane transport"/>
    <property type="evidence" value="ECO:0007669"/>
    <property type="project" value="InterPro"/>
</dbReference>
<dbReference type="eggNOG" id="COG0795">
    <property type="taxonomic scope" value="Bacteria"/>
</dbReference>
<protein>
    <submittedName>
        <fullName evidence="7">Permease</fullName>
    </submittedName>
</protein>
<sequence>MIGRTLGFYFARRFFASVTMIFFSCVGLIMLVDFLEMARRTADRDTVSAVTVALLTIYRTPAFTEQLLPFAVLFGGMATFVTLSRKLELVVARAVGLSVWQFTSPALLVAFLIGVFATCVFNPVSADFKERANRMEAEIFNTASGVFTQGTSGFWIRQQSVDGQAIIQAAASQQGGRQLTGVTVFEFDRNGKLTDRVEAKSAILGDGYWTMKEARVLVPGSDQQTFETYLLATKLDPKQIQESLVSPETVSFWQLPDAISNAEQSGFGAARYRLQLQSLLARPFLLVAMVLIAAVVGLRVFRFGGVGQTILGGVLAGFLLYLGTKLAEDLGDAGVVHPIAAAWFPALAGIFMGVLILLHREDG</sequence>
<feature type="transmembrane region" description="Helical" evidence="6">
    <location>
        <begin position="279"/>
        <end position="300"/>
    </location>
</feature>
<evidence type="ECO:0000256" key="4">
    <source>
        <dbReference type="ARBA" id="ARBA00022989"/>
    </source>
</evidence>
<dbReference type="InterPro" id="IPR005495">
    <property type="entry name" value="LptG/LptF_permease"/>
</dbReference>
<evidence type="ECO:0000313" key="7">
    <source>
        <dbReference type="EMBL" id="BAF90322.1"/>
    </source>
</evidence>
<keyword evidence="5 6" id="KW-0472">Membrane</keyword>
<dbReference type="PANTHER" id="PTHR33529">
    <property type="entry name" value="SLR0882 PROTEIN-RELATED"/>
    <property type="match status" value="1"/>
</dbReference>
<dbReference type="STRING" id="438753.AZC_4324"/>
<comment type="subcellular location">
    <subcellularLocation>
        <location evidence="1">Cell membrane</location>
        <topology evidence="1">Multi-pass membrane protein</topology>
    </subcellularLocation>
</comment>
<dbReference type="RefSeq" id="WP_012172844.1">
    <property type="nucleotide sequence ID" value="NC_009937.1"/>
</dbReference>
<reference evidence="7 8" key="1">
    <citation type="journal article" date="2007" name="Appl. Environ. Microbiol.">
        <title>Rhizobial factors required for stem nodule maturation and maintenance in Sesbania rostrata-Azorhizobium caulinodans ORS571 symbiosis.</title>
        <authorList>
            <person name="Suzuki S."/>
            <person name="Aono T."/>
            <person name="Lee KB."/>
            <person name="Suzuki T."/>
            <person name="Liu CT."/>
            <person name="Miwa H."/>
            <person name="Wakao S."/>
            <person name="Iki T."/>
            <person name="Oyaizu H."/>
        </authorList>
    </citation>
    <scope>NUCLEOTIDE SEQUENCE [LARGE SCALE GENOMIC DNA]</scope>
    <source>
        <strain evidence="8">ATCC 43989 / DSM 5975 / JCM 20966 / LMG 6465 / NBRC 14845 / NCIMB 13405 / ORS 571</strain>
    </source>
</reference>
<organism evidence="7 8">
    <name type="scientific">Azorhizobium caulinodans (strain ATCC 43989 / DSM 5975 / JCM 20966 / LMG 6465 / NBRC 14845 / NCIMB 13405 / ORS 571)</name>
    <dbReference type="NCBI Taxonomy" id="438753"/>
    <lineage>
        <taxon>Bacteria</taxon>
        <taxon>Pseudomonadati</taxon>
        <taxon>Pseudomonadota</taxon>
        <taxon>Alphaproteobacteria</taxon>
        <taxon>Hyphomicrobiales</taxon>
        <taxon>Xanthobacteraceae</taxon>
        <taxon>Azorhizobium</taxon>
    </lineage>
</organism>
<gene>
    <name evidence="7" type="ordered locus">AZC_4324</name>
</gene>
<keyword evidence="4 6" id="KW-1133">Transmembrane helix</keyword>
<keyword evidence="3 6" id="KW-0812">Transmembrane</keyword>
<accession>A8HVK3</accession>
<dbReference type="KEGG" id="azc:AZC_4324"/>
<dbReference type="NCBIfam" id="TIGR04408">
    <property type="entry name" value="LptG_lptG"/>
    <property type="match status" value="1"/>
</dbReference>
<dbReference type="GO" id="GO:0015920">
    <property type="term" value="P:lipopolysaccharide transport"/>
    <property type="evidence" value="ECO:0007669"/>
    <property type="project" value="TreeGrafter"/>
</dbReference>
<evidence type="ECO:0000256" key="6">
    <source>
        <dbReference type="SAM" id="Phobius"/>
    </source>
</evidence>
<reference evidence="7 8" key="6">
    <citation type="journal article" date="2011" name="Appl. Environ. Microbiol.">
        <title>Involvement of the azorhizobial chromosome partition gene (parA) in the onset of bacteroid differentiation during Sesbania rostrata stem nodule development.</title>
        <authorList>
            <person name="Liu CT."/>
            <person name="Lee KB."/>
            <person name="Wang YS."/>
            <person name="Peng MH."/>
            <person name="Lee KT."/>
            <person name="Suzuki S."/>
            <person name="Suzuki T."/>
            <person name="Oyaizu H."/>
        </authorList>
    </citation>
    <scope>NUCLEOTIDE SEQUENCE [LARGE SCALE GENOMIC DNA]</scope>
    <source>
        <strain evidence="8">ATCC 43989 / DSM 5975 / JCM 20966 / LMG 6465 / NBRC 14845 / NCIMB 13405 / ORS 571</strain>
    </source>
</reference>
<evidence type="ECO:0000256" key="1">
    <source>
        <dbReference type="ARBA" id="ARBA00004651"/>
    </source>
</evidence>
<proteinExistence type="predicted"/>
<reference evidence="7 8" key="4">
    <citation type="journal article" date="2009" name="Appl. Environ. Microbiol.">
        <title>Comparative genome-wide transcriptional profiling of Azorhizobium caulinodans ORS571 grown under free-living and symbiotic conditions.</title>
        <authorList>
            <person name="Tsukada S."/>
            <person name="Aono T."/>
            <person name="Akiba N."/>
            <person name="Lee KB."/>
            <person name="Liu CT."/>
            <person name="Toyazaki H."/>
            <person name="Oyaizu H."/>
        </authorList>
    </citation>
    <scope>NUCLEOTIDE SEQUENCE [LARGE SCALE GENOMIC DNA]</scope>
    <source>
        <strain evidence="8">ATCC 43989 / DSM 5975 / JCM 20966 / LMG 6465 / NBRC 14845 / NCIMB 13405 / ORS 571</strain>
    </source>
</reference>
<dbReference type="AlphaFoldDB" id="A8HVK3"/>
<keyword evidence="2" id="KW-1003">Cell membrane</keyword>
<feature type="transmembrane region" description="Helical" evidence="6">
    <location>
        <begin position="306"/>
        <end position="323"/>
    </location>
</feature>
<dbReference type="GO" id="GO:0043190">
    <property type="term" value="C:ATP-binding cassette (ABC) transporter complex"/>
    <property type="evidence" value="ECO:0007669"/>
    <property type="project" value="InterPro"/>
</dbReference>
<evidence type="ECO:0000313" key="8">
    <source>
        <dbReference type="Proteomes" id="UP000000270"/>
    </source>
</evidence>
<dbReference type="EMBL" id="AP009384">
    <property type="protein sequence ID" value="BAF90322.1"/>
    <property type="molecule type" value="Genomic_DNA"/>
</dbReference>
<keyword evidence="8" id="KW-1185">Reference proteome</keyword>
<evidence type="ECO:0000256" key="3">
    <source>
        <dbReference type="ARBA" id="ARBA00022692"/>
    </source>
</evidence>
<name>A8HVK3_AZOC5</name>